<organism evidence="3 4">
    <name type="scientific">Mycobacterium tuberculosis</name>
    <dbReference type="NCBI Taxonomy" id="1773"/>
    <lineage>
        <taxon>Bacteria</taxon>
        <taxon>Bacillati</taxon>
        <taxon>Actinomycetota</taxon>
        <taxon>Actinomycetes</taxon>
        <taxon>Mycobacteriales</taxon>
        <taxon>Mycobacteriaceae</taxon>
        <taxon>Mycobacterium</taxon>
        <taxon>Mycobacterium tuberculosis complex</taxon>
    </lineage>
</organism>
<dbReference type="Proteomes" id="UP000046947">
    <property type="component" value="Unassembled WGS sequence"/>
</dbReference>
<evidence type="ECO:0000313" key="3">
    <source>
        <dbReference type="EMBL" id="COW19918.1"/>
    </source>
</evidence>
<sequence length="79" mass="8395">MYDQSTEAHSVCCRCAAVRAPPVNSANRSRKPSMISSSVIDRSRAAASSIASGKPSSRLQISVTAAELSSVRRKSGRTR</sequence>
<dbReference type="AlphaFoldDB" id="A0A0U0RNK7"/>
<reference evidence="3" key="2">
    <citation type="submission" date="2015-03" db="EMBL/GenBank/DDBJ databases">
        <authorList>
            <person name="Murphy D."/>
        </authorList>
    </citation>
    <scope>NUCLEOTIDE SEQUENCE [LARGE SCALE GENOMIC DNA]</scope>
    <source>
        <strain evidence="3">K00500041</strain>
    </source>
</reference>
<proteinExistence type="predicted"/>
<name>A0A0U0RNK7_MYCTX</name>
<dbReference type="EMBL" id="CSAE01000378">
    <property type="protein sequence ID" value="COW19918.1"/>
    <property type="molecule type" value="Genomic_DNA"/>
</dbReference>
<protein>
    <submittedName>
        <fullName evidence="3">Uncharacterized protein</fullName>
    </submittedName>
</protein>
<dbReference type="Proteomes" id="UP000038802">
    <property type="component" value="Unassembled WGS sequence"/>
</dbReference>
<evidence type="ECO:0000313" key="5">
    <source>
        <dbReference type="Proteomes" id="UP000046947"/>
    </source>
</evidence>
<evidence type="ECO:0000313" key="4">
    <source>
        <dbReference type="Proteomes" id="UP000038802"/>
    </source>
</evidence>
<feature type="region of interest" description="Disordered" evidence="1">
    <location>
        <begin position="23"/>
        <end position="42"/>
    </location>
</feature>
<dbReference type="EMBL" id="CFOH01000339">
    <property type="protein sequence ID" value="CFE52897.1"/>
    <property type="molecule type" value="Genomic_DNA"/>
</dbReference>
<evidence type="ECO:0000256" key="1">
    <source>
        <dbReference type="SAM" id="MobiDB-lite"/>
    </source>
</evidence>
<reference evidence="4 5" key="1">
    <citation type="submission" date="2015-03" db="EMBL/GenBank/DDBJ databases">
        <authorList>
            <consortium name="Pathogen Informatics"/>
        </authorList>
    </citation>
    <scope>NUCLEOTIDE SEQUENCE [LARGE SCALE GENOMIC DNA]</scope>
    <source>
        <strain evidence="2 5">H09601792</strain>
        <strain evidence="4">K00500041</strain>
    </source>
</reference>
<accession>A0A0U0RNK7</accession>
<gene>
    <name evidence="2" type="ORF">ERS007688_02177</name>
    <name evidence="3" type="ORF">ERS007703_03035</name>
</gene>
<evidence type="ECO:0000313" key="2">
    <source>
        <dbReference type="EMBL" id="CFE52897.1"/>
    </source>
</evidence>